<feature type="region of interest" description="Disordered" evidence="1">
    <location>
        <begin position="23"/>
        <end position="50"/>
    </location>
</feature>
<feature type="region of interest" description="Disordered" evidence="1">
    <location>
        <begin position="187"/>
        <end position="231"/>
    </location>
</feature>
<proteinExistence type="predicted"/>
<dbReference type="EMBL" id="JAPZBS010000002">
    <property type="protein sequence ID" value="KAJ5380310.1"/>
    <property type="molecule type" value="Genomic_DNA"/>
</dbReference>
<dbReference type="Proteomes" id="UP001147782">
    <property type="component" value="Unassembled WGS sequence"/>
</dbReference>
<name>A0A9W9SLU4_9EURO</name>
<protein>
    <submittedName>
        <fullName evidence="2">Uncharacterized protein</fullName>
    </submittedName>
</protein>
<feature type="region of interest" description="Disordered" evidence="1">
    <location>
        <begin position="333"/>
        <end position="387"/>
    </location>
</feature>
<comment type="caution">
    <text evidence="2">The sequence shown here is derived from an EMBL/GenBank/DDBJ whole genome shotgun (WGS) entry which is preliminary data.</text>
</comment>
<dbReference type="GeneID" id="81434846"/>
<reference evidence="2" key="2">
    <citation type="journal article" date="2023" name="IMA Fungus">
        <title>Comparative genomic study of the Penicillium genus elucidates a diverse pangenome and 15 lateral gene transfer events.</title>
        <authorList>
            <person name="Petersen C."/>
            <person name="Sorensen T."/>
            <person name="Nielsen M.R."/>
            <person name="Sondergaard T.E."/>
            <person name="Sorensen J.L."/>
            <person name="Fitzpatrick D.A."/>
            <person name="Frisvad J.C."/>
            <person name="Nielsen K.L."/>
        </authorList>
    </citation>
    <scope>NUCLEOTIDE SEQUENCE</scope>
    <source>
        <strain evidence="2">IBT 29864</strain>
    </source>
</reference>
<dbReference type="InterPro" id="IPR022190">
    <property type="entry name" value="DUF3716"/>
</dbReference>
<accession>A0A9W9SLU4</accession>
<sequence length="387" mass="43121">MADPPPQQNPTFIIKKMIDVAQTSTTAGNSASQKKPPQAREDDFESLPDPLYGTTDHVEPGIWASWVMETIFTKSGREFEIFKFLRSKKPIRELVFRDLLKGKYFLSRLHAKQYSTKRNNTENCWNQAALLQIVGRLAEKACNSCIGGFGPFTTCVVVDDVFGGSCANCQCNGVKGARRCTHSSKNALNESAKGPKRGHGSNKKQDGAANGQWRYIARSRAPKYPRKKPRHSIRALMAQTARQTRSVENSVKRLNLELGKILSANQSETMKAQRVKIESNMQGLNVQFDTLQGAMEELATMVMECDDDVTMQSGDKIDNAIMISDDEDVAAGVSKMETAESQGIKTESSKCEEDDEPKTKKEKQNVNEDACEHNEENEGIIDIKEEK</sequence>
<dbReference type="RefSeq" id="XP_056557881.1">
    <property type="nucleotide sequence ID" value="XM_056695669.1"/>
</dbReference>
<evidence type="ECO:0000313" key="2">
    <source>
        <dbReference type="EMBL" id="KAJ5380310.1"/>
    </source>
</evidence>
<dbReference type="AlphaFoldDB" id="A0A9W9SLU4"/>
<gene>
    <name evidence="2" type="ORF">N7496_002738</name>
</gene>
<feature type="compositionally biased region" description="Polar residues" evidence="1">
    <location>
        <begin position="23"/>
        <end position="35"/>
    </location>
</feature>
<feature type="compositionally biased region" description="Basic residues" evidence="1">
    <location>
        <begin position="220"/>
        <end position="231"/>
    </location>
</feature>
<organism evidence="2 3">
    <name type="scientific">Penicillium cataractarum</name>
    <dbReference type="NCBI Taxonomy" id="2100454"/>
    <lineage>
        <taxon>Eukaryota</taxon>
        <taxon>Fungi</taxon>
        <taxon>Dikarya</taxon>
        <taxon>Ascomycota</taxon>
        <taxon>Pezizomycotina</taxon>
        <taxon>Eurotiomycetes</taxon>
        <taxon>Eurotiomycetidae</taxon>
        <taxon>Eurotiales</taxon>
        <taxon>Aspergillaceae</taxon>
        <taxon>Penicillium</taxon>
    </lineage>
</organism>
<keyword evidence="3" id="KW-1185">Reference proteome</keyword>
<evidence type="ECO:0000313" key="3">
    <source>
        <dbReference type="Proteomes" id="UP001147782"/>
    </source>
</evidence>
<reference evidence="2" key="1">
    <citation type="submission" date="2022-11" db="EMBL/GenBank/DDBJ databases">
        <authorList>
            <person name="Petersen C."/>
        </authorList>
    </citation>
    <scope>NUCLEOTIDE SEQUENCE</scope>
    <source>
        <strain evidence="2">IBT 29864</strain>
    </source>
</reference>
<dbReference type="OrthoDB" id="4359659at2759"/>
<evidence type="ECO:0000256" key="1">
    <source>
        <dbReference type="SAM" id="MobiDB-lite"/>
    </source>
</evidence>
<feature type="compositionally biased region" description="Basic and acidic residues" evidence="1">
    <location>
        <begin position="347"/>
        <end position="387"/>
    </location>
</feature>
<dbReference type="Pfam" id="PF12511">
    <property type="entry name" value="DUF3716"/>
    <property type="match status" value="1"/>
</dbReference>